<protein>
    <submittedName>
        <fullName evidence="1">Uncharacterized protein</fullName>
    </submittedName>
</protein>
<organism evidence="1 2">
    <name type="scientific">Vagococcus fluvialis</name>
    <dbReference type="NCBI Taxonomy" id="2738"/>
    <lineage>
        <taxon>Bacteria</taxon>
        <taxon>Bacillati</taxon>
        <taxon>Bacillota</taxon>
        <taxon>Bacilli</taxon>
        <taxon>Lactobacillales</taxon>
        <taxon>Enterococcaceae</taxon>
        <taxon>Vagococcus</taxon>
    </lineage>
</organism>
<comment type="caution">
    <text evidence="1">The sequence shown here is derived from an EMBL/GenBank/DDBJ whole genome shotgun (WGS) entry which is preliminary data.</text>
</comment>
<name>A0A7X6D9W3_9ENTE</name>
<reference evidence="1 2" key="1">
    <citation type="submission" date="2020-03" db="EMBL/GenBank/DDBJ databases">
        <title>Bacterial samples isolated from urine from healthy bovine heifers (Gyr breed).</title>
        <authorList>
            <person name="Giannattasio-Ferraz S."/>
            <person name="Maskeri L."/>
            <person name="Penido A."/>
            <person name="Barbosa-Stancioli E.F."/>
            <person name="Putonti C."/>
        </authorList>
    </citation>
    <scope>NUCLEOTIDE SEQUENCE [LARGE SCALE GENOMIC DNA]</scope>
    <source>
        <strain evidence="1 2">UFMG-H7</strain>
    </source>
</reference>
<evidence type="ECO:0000313" key="2">
    <source>
        <dbReference type="Proteomes" id="UP000521358"/>
    </source>
</evidence>
<gene>
    <name evidence="1" type="ORF">HED35_10275</name>
</gene>
<dbReference type="RefSeq" id="WP_167807663.1">
    <property type="nucleotide sequence ID" value="NZ_JAAVMB010000012.1"/>
</dbReference>
<evidence type="ECO:0000313" key="1">
    <source>
        <dbReference type="EMBL" id="NKC68474.1"/>
    </source>
</evidence>
<accession>A0A7X6D9W3</accession>
<dbReference type="EMBL" id="JAAVMB010000012">
    <property type="protein sequence ID" value="NKC68474.1"/>
    <property type="molecule type" value="Genomic_DNA"/>
</dbReference>
<dbReference type="Proteomes" id="UP000521358">
    <property type="component" value="Unassembled WGS sequence"/>
</dbReference>
<sequence length="71" mass="8377">MDMRVDLHQSLVRYLKRTKSKKILFSDFCHKKHINKMSERATLKKVVMTSTVVGYTYVLNENVSEMLITLQ</sequence>
<proteinExistence type="predicted"/>
<dbReference type="AlphaFoldDB" id="A0A7X6D9W3"/>